<reference evidence="2 3" key="1">
    <citation type="submission" date="2016-10" db="EMBL/GenBank/DDBJ databases">
        <authorList>
            <person name="de Groot N.N."/>
        </authorList>
    </citation>
    <scope>NUCLEOTIDE SEQUENCE [LARGE SCALE GENOMIC DNA]</scope>
    <source>
        <strain evidence="2 3">KH1P1</strain>
    </source>
</reference>
<evidence type="ECO:0000256" key="1">
    <source>
        <dbReference type="SAM" id="Phobius"/>
    </source>
</evidence>
<keyword evidence="1" id="KW-0812">Transmembrane</keyword>
<feature type="transmembrane region" description="Helical" evidence="1">
    <location>
        <begin position="299"/>
        <end position="319"/>
    </location>
</feature>
<evidence type="ECO:0000313" key="3">
    <source>
        <dbReference type="Proteomes" id="UP000199820"/>
    </source>
</evidence>
<feature type="transmembrane region" description="Helical" evidence="1">
    <location>
        <begin position="221"/>
        <end position="240"/>
    </location>
</feature>
<proteinExistence type="predicted"/>
<feature type="transmembrane region" description="Helical" evidence="1">
    <location>
        <begin position="132"/>
        <end position="151"/>
    </location>
</feature>
<accession>A0A1I0CXW2</accession>
<feature type="transmembrane region" description="Helical" evidence="1">
    <location>
        <begin position="363"/>
        <end position="381"/>
    </location>
</feature>
<dbReference type="OrthoDB" id="2029140at2"/>
<feature type="transmembrane region" description="Helical" evidence="1">
    <location>
        <begin position="331"/>
        <end position="351"/>
    </location>
</feature>
<feature type="transmembrane region" description="Helical" evidence="1">
    <location>
        <begin position="186"/>
        <end position="201"/>
    </location>
</feature>
<dbReference type="EMBL" id="FOIL01000009">
    <property type="protein sequence ID" value="SET24716.1"/>
    <property type="molecule type" value="Genomic_DNA"/>
</dbReference>
<sequence length="467" mass="52823">MTKKQLAYLIPVLAGLVFCFYYVRTACLDVAYTDYVRLVLSYLPDVMNPDKFLVPDILTRVPVTYLARIVNVKFFGYSTLFDISLGVLSLGLGGFAMARYMQRQGGFAMWILWVFLSVLYFGLNQWEMITNGTGWVCFLSISGFIGHFVLIDRIAASRGEVSGKDVFLLCLIPLVLDTLVAGPYCGGYSVILVLTYLGLMFREIRKKTYARETGHTRRNRFFAWFLSSAAAVGSLALYLWSNHFAVYEHRGATDRALLDVAKETPSFFVQFLLKAFASDVIGLNQVTGFMNRSENHMRMVYALGGLVILAYLAAVWLNWKMKITADTIFPLIMVLSGGLNHLLILVSRWIFMNPDYGMSSRYALQYKMGVIGIVLTFAMAARIRRSGVHAFLLTMAILVFGAGSLWTTYKELETAPYRKAYLERARKVGLNYRNEPDEVLAAQFQHSGAKVREALRILEANRLNIFR</sequence>
<gene>
    <name evidence="2" type="ORF">SAMN04487771_100928</name>
</gene>
<feature type="transmembrane region" description="Helical" evidence="1">
    <location>
        <begin position="74"/>
        <end position="95"/>
    </location>
</feature>
<dbReference type="AlphaFoldDB" id="A0A1I0CXW2"/>
<feature type="transmembrane region" description="Helical" evidence="1">
    <location>
        <begin position="107"/>
        <end position="126"/>
    </location>
</feature>
<keyword evidence="1" id="KW-0472">Membrane</keyword>
<dbReference type="eggNOG" id="ENOG502ZAM7">
    <property type="taxonomic scope" value="Bacteria"/>
</dbReference>
<dbReference type="STRING" id="1526.SAMN02910262_01421"/>
<organism evidence="2 3">
    <name type="scientific">[Clostridium] aminophilum</name>
    <dbReference type="NCBI Taxonomy" id="1526"/>
    <lineage>
        <taxon>Bacteria</taxon>
        <taxon>Bacillati</taxon>
        <taxon>Bacillota</taxon>
        <taxon>Clostridia</taxon>
        <taxon>Lachnospirales</taxon>
        <taxon>Lachnospiraceae</taxon>
    </lineage>
</organism>
<protein>
    <submittedName>
        <fullName evidence="2">Uncharacterized protein</fullName>
    </submittedName>
</protein>
<dbReference type="Proteomes" id="UP000199820">
    <property type="component" value="Unassembled WGS sequence"/>
</dbReference>
<dbReference type="RefSeq" id="WP_074648976.1">
    <property type="nucleotide sequence ID" value="NZ_FOIL01000009.1"/>
</dbReference>
<keyword evidence="1" id="KW-1133">Transmembrane helix</keyword>
<feature type="transmembrane region" description="Helical" evidence="1">
    <location>
        <begin position="388"/>
        <end position="409"/>
    </location>
</feature>
<evidence type="ECO:0000313" key="2">
    <source>
        <dbReference type="EMBL" id="SET24716.1"/>
    </source>
</evidence>
<name>A0A1I0CXW2_9FIRM</name>
<feature type="transmembrane region" description="Helical" evidence="1">
    <location>
        <begin position="7"/>
        <end position="23"/>
    </location>
</feature>
<keyword evidence="3" id="KW-1185">Reference proteome</keyword>